<dbReference type="Proteomes" id="UP000749559">
    <property type="component" value="Unassembled WGS sequence"/>
</dbReference>
<evidence type="ECO:0000313" key="1">
    <source>
        <dbReference type="EMBL" id="CAH1781824.1"/>
    </source>
</evidence>
<dbReference type="InterPro" id="IPR050525">
    <property type="entry name" value="ECM_Assembly_Org"/>
</dbReference>
<dbReference type="PROSITE" id="PS50234">
    <property type="entry name" value="VWFA"/>
    <property type="match status" value="2"/>
</dbReference>
<reference evidence="1" key="1">
    <citation type="submission" date="2022-03" db="EMBL/GenBank/DDBJ databases">
        <authorList>
            <person name="Martin C."/>
        </authorList>
    </citation>
    <scope>NUCLEOTIDE SEQUENCE</scope>
</reference>
<gene>
    <name evidence="1" type="ORF">OFUS_LOCUS8338</name>
</gene>
<dbReference type="PANTHER" id="PTHR24020">
    <property type="entry name" value="COLLAGEN ALPHA"/>
    <property type="match status" value="1"/>
</dbReference>
<dbReference type="AlphaFoldDB" id="A0A8J1YCR7"/>
<name>A0A8J1YCR7_OWEFU</name>
<dbReference type="EMBL" id="CAIIXF020000004">
    <property type="protein sequence ID" value="CAH1781824.1"/>
    <property type="molecule type" value="Genomic_DNA"/>
</dbReference>
<keyword evidence="2" id="KW-1185">Reference proteome</keyword>
<sequence length="546" mass="61338">MLSDPSEPPGGETDRLQQCELQKIFLKLSRMKGFLLLAIYAACLLKTSTGVRVAELNRIFDQAPYGYWAALAANRGKKPQSGRSGDIDIDVDPQFFDEFCKPKVEVLKNGDVCFVVQTSCRNNKKDFQNVMKSITNDMADILTELDDQTMYSTVTYSGTTKIVAKWRQNLGKINTGKLKGGKLCEDCRARTDLAIDQCKEMFDDKKIAGRDVPKTIVLFTDGVSFDSKYQNQNITRDLTNQKLIQIHNENKISLQVVRIKEDPGATIEVDYEWPQMNHISGEMKDTVNIDDLGEKDDQDVDIRIVGEVEIDDPELMTPCCTADVVFVLDTSDSITKKDVALLLDFIHGFIEVQLKIIDPNALDKHEGLQIAVLTYCGTVKIVANLGEQGREELMLTIDAINRDTVNCHYTSTHLALREAYAQLTGPNQRIAPHVRKIVVLATDGRTWKVGHNKVYGGPDTIDAAQKIKDDLKGEVFVVGLPNYKQRPDVGEWMAMSSPPKNCTFVDMREGTFEDLNSVGKYLTKKICLQSNAEFCYFDYDHNVNND</sequence>
<dbReference type="PANTHER" id="PTHR24020:SF84">
    <property type="entry name" value="VWFA DOMAIN-CONTAINING PROTEIN"/>
    <property type="match status" value="1"/>
</dbReference>
<dbReference type="SMART" id="SM00327">
    <property type="entry name" value="VWA"/>
    <property type="match status" value="2"/>
</dbReference>
<dbReference type="InterPro" id="IPR002035">
    <property type="entry name" value="VWF_A"/>
</dbReference>
<dbReference type="SUPFAM" id="SSF53300">
    <property type="entry name" value="vWA-like"/>
    <property type="match status" value="2"/>
</dbReference>
<protein>
    <submittedName>
        <fullName evidence="1">Uncharacterized protein</fullName>
    </submittedName>
</protein>
<comment type="caution">
    <text evidence="1">The sequence shown here is derived from an EMBL/GenBank/DDBJ whole genome shotgun (WGS) entry which is preliminary data.</text>
</comment>
<organism evidence="1 2">
    <name type="scientific">Owenia fusiformis</name>
    <name type="common">Polychaete worm</name>
    <dbReference type="NCBI Taxonomy" id="6347"/>
    <lineage>
        <taxon>Eukaryota</taxon>
        <taxon>Metazoa</taxon>
        <taxon>Spiralia</taxon>
        <taxon>Lophotrochozoa</taxon>
        <taxon>Annelida</taxon>
        <taxon>Polychaeta</taxon>
        <taxon>Sedentaria</taxon>
        <taxon>Canalipalpata</taxon>
        <taxon>Sabellida</taxon>
        <taxon>Oweniida</taxon>
        <taxon>Oweniidae</taxon>
        <taxon>Owenia</taxon>
    </lineage>
</organism>
<dbReference type="Gene3D" id="3.40.50.410">
    <property type="entry name" value="von Willebrand factor, type A domain"/>
    <property type="match status" value="2"/>
</dbReference>
<proteinExistence type="predicted"/>
<dbReference type="Pfam" id="PF00092">
    <property type="entry name" value="VWA"/>
    <property type="match status" value="2"/>
</dbReference>
<dbReference type="InterPro" id="IPR036465">
    <property type="entry name" value="vWFA_dom_sf"/>
</dbReference>
<dbReference type="CDD" id="cd01450">
    <property type="entry name" value="vWFA_subfamily_ECM"/>
    <property type="match status" value="1"/>
</dbReference>
<accession>A0A8J1YCR7</accession>
<evidence type="ECO:0000313" key="2">
    <source>
        <dbReference type="Proteomes" id="UP000749559"/>
    </source>
</evidence>